<dbReference type="STRING" id="333138.LQ50_02275"/>
<organism evidence="1 2">
    <name type="scientific">Halalkalibacter okhensis</name>
    <dbReference type="NCBI Taxonomy" id="333138"/>
    <lineage>
        <taxon>Bacteria</taxon>
        <taxon>Bacillati</taxon>
        <taxon>Bacillota</taxon>
        <taxon>Bacilli</taxon>
        <taxon>Bacillales</taxon>
        <taxon>Bacillaceae</taxon>
        <taxon>Halalkalibacter</taxon>
    </lineage>
</organism>
<dbReference type="SUPFAM" id="SSF51338">
    <property type="entry name" value="Composite domain of metallo-dependent hydrolases"/>
    <property type="match status" value="1"/>
</dbReference>
<proteinExistence type="predicted"/>
<protein>
    <submittedName>
        <fullName evidence="1">Uncharacterized protein</fullName>
    </submittedName>
</protein>
<dbReference type="RefSeq" id="WP_034625607.1">
    <property type="nucleotide sequence ID" value="NZ_JRJU01000002.1"/>
</dbReference>
<name>A0A0B0IG38_9BACI</name>
<keyword evidence="2" id="KW-1185">Reference proteome</keyword>
<reference evidence="1 2" key="1">
    <citation type="submission" date="2014-09" db="EMBL/GenBank/DDBJ databases">
        <title>Genome sequencing and annotation of Bacillus Okhensis strain Kh10-101T.</title>
        <authorList>
            <person name="Prakash J.S."/>
        </authorList>
    </citation>
    <scope>NUCLEOTIDE SEQUENCE [LARGE SCALE GENOMIC DNA]</scope>
    <source>
        <strain evidence="2">Kh10-101T</strain>
    </source>
</reference>
<gene>
    <name evidence="1" type="ORF">LQ50_02275</name>
</gene>
<dbReference type="OrthoDB" id="2351239at2"/>
<accession>A0A0B0IG38</accession>
<evidence type="ECO:0000313" key="1">
    <source>
        <dbReference type="EMBL" id="KHF41558.1"/>
    </source>
</evidence>
<dbReference type="Proteomes" id="UP000030832">
    <property type="component" value="Unassembled WGS sequence"/>
</dbReference>
<dbReference type="AlphaFoldDB" id="A0A0B0IG38"/>
<dbReference type="GO" id="GO:0016810">
    <property type="term" value="F:hydrolase activity, acting on carbon-nitrogen (but not peptide) bonds"/>
    <property type="evidence" value="ECO:0007669"/>
    <property type="project" value="InterPro"/>
</dbReference>
<comment type="caution">
    <text evidence="1">The sequence shown here is derived from an EMBL/GenBank/DDBJ whole genome shotgun (WGS) entry which is preliminary data.</text>
</comment>
<evidence type="ECO:0000313" key="2">
    <source>
        <dbReference type="Proteomes" id="UP000030832"/>
    </source>
</evidence>
<dbReference type="InterPro" id="IPR011059">
    <property type="entry name" value="Metal-dep_hydrolase_composite"/>
</dbReference>
<dbReference type="EMBL" id="JRJU01000002">
    <property type="protein sequence ID" value="KHF41558.1"/>
    <property type="molecule type" value="Genomic_DNA"/>
</dbReference>
<dbReference type="Gene3D" id="2.30.40.10">
    <property type="entry name" value="Urease, subunit C, domain 1"/>
    <property type="match status" value="1"/>
</dbReference>
<sequence>MRTITEMKEELLASKGQGSADLVLVNAKVVFIHTEEIVKGCVYIKNGRIIAIHQDHCLKANDVFDCEGNYVIPYDLCLSLPEVCRLDEIRAVPGTFTKHRAF</sequence>